<protein>
    <recommendedName>
        <fullName evidence="4">Secreted protein</fullName>
    </recommendedName>
</protein>
<feature type="chain" id="PRO_5039080269" description="Secreted protein" evidence="1">
    <location>
        <begin position="24"/>
        <end position="149"/>
    </location>
</feature>
<evidence type="ECO:0000256" key="1">
    <source>
        <dbReference type="SAM" id="SignalP"/>
    </source>
</evidence>
<evidence type="ECO:0008006" key="4">
    <source>
        <dbReference type="Google" id="ProtNLM"/>
    </source>
</evidence>
<dbReference type="EMBL" id="FMCR01000005">
    <property type="protein sequence ID" value="SCF27365.1"/>
    <property type="molecule type" value="Genomic_DNA"/>
</dbReference>
<gene>
    <name evidence="2" type="ORF">GA0070561_4866</name>
</gene>
<dbReference type="RefSeq" id="WP_141710426.1">
    <property type="nucleotide sequence ID" value="NZ_FMCR01000005.1"/>
</dbReference>
<dbReference type="AlphaFoldDB" id="A0A1C4Z316"/>
<accession>A0A1C4Z316</accession>
<sequence>MRARTFFTAVVVVAALAVTPASASSAAPADPLTPTGCVPTDATGRPIQLGQADNGRTICLRRWQRLYVTLAVDPVRYPNPYNWWTPVQASGDVMVALPLPAPPPPGTTAAAYRAVQPGRGGLASYRDVCPPEIPCGAPVLPWRVTVDVN</sequence>
<keyword evidence="1" id="KW-0732">Signal</keyword>
<organism evidence="2 3">
    <name type="scientific">Micromonospora saelicesensis</name>
    <dbReference type="NCBI Taxonomy" id="285676"/>
    <lineage>
        <taxon>Bacteria</taxon>
        <taxon>Bacillati</taxon>
        <taxon>Actinomycetota</taxon>
        <taxon>Actinomycetes</taxon>
        <taxon>Micromonosporales</taxon>
        <taxon>Micromonosporaceae</taxon>
        <taxon>Micromonospora</taxon>
    </lineage>
</organism>
<evidence type="ECO:0000313" key="3">
    <source>
        <dbReference type="Proteomes" id="UP000198864"/>
    </source>
</evidence>
<feature type="signal peptide" evidence="1">
    <location>
        <begin position="1"/>
        <end position="23"/>
    </location>
</feature>
<dbReference type="Proteomes" id="UP000198864">
    <property type="component" value="Unassembled WGS sequence"/>
</dbReference>
<proteinExistence type="predicted"/>
<name>A0A1C4Z316_9ACTN</name>
<evidence type="ECO:0000313" key="2">
    <source>
        <dbReference type="EMBL" id="SCF27365.1"/>
    </source>
</evidence>
<reference evidence="2 3" key="1">
    <citation type="submission" date="2016-06" db="EMBL/GenBank/DDBJ databases">
        <authorList>
            <person name="Kjaerup R.B."/>
            <person name="Dalgaard T.S."/>
            <person name="Juul-Madsen H.R."/>
        </authorList>
    </citation>
    <scope>NUCLEOTIDE SEQUENCE [LARGE SCALE GENOMIC DNA]</scope>
    <source>
        <strain evidence="2 3">DSM 44871</strain>
    </source>
</reference>